<dbReference type="HAMAP" id="MF_01477">
    <property type="entry name" value="Iojap_RsfS"/>
    <property type="match status" value="1"/>
</dbReference>
<dbReference type="Pfam" id="PF02410">
    <property type="entry name" value="RsfS"/>
    <property type="match status" value="1"/>
</dbReference>
<dbReference type="NCBIfam" id="TIGR00090">
    <property type="entry name" value="rsfS_iojap_ybeB"/>
    <property type="match status" value="1"/>
</dbReference>
<dbReference type="PANTHER" id="PTHR21043">
    <property type="entry name" value="IOJAP SUPERFAMILY ORTHOLOG"/>
    <property type="match status" value="1"/>
</dbReference>
<dbReference type="EMBL" id="BAABKP010000001">
    <property type="protein sequence ID" value="GAA4792845.1"/>
    <property type="molecule type" value="Genomic_DNA"/>
</dbReference>
<keyword evidence="4" id="KW-1185">Reference proteome</keyword>
<keyword evidence="2" id="KW-0810">Translation regulation</keyword>
<organism evidence="3 4">
    <name type="scientific">Rothia endophytica</name>
    <dbReference type="NCBI Taxonomy" id="1324766"/>
    <lineage>
        <taxon>Bacteria</taxon>
        <taxon>Bacillati</taxon>
        <taxon>Actinomycetota</taxon>
        <taxon>Actinomycetes</taxon>
        <taxon>Micrococcales</taxon>
        <taxon>Micrococcaceae</taxon>
        <taxon>Rothia</taxon>
    </lineage>
</organism>
<dbReference type="InterPro" id="IPR043519">
    <property type="entry name" value="NT_sf"/>
</dbReference>
<dbReference type="PANTHER" id="PTHR21043:SF0">
    <property type="entry name" value="MITOCHONDRIAL ASSEMBLY OF RIBOSOMAL LARGE SUBUNIT PROTEIN 1"/>
    <property type="match status" value="1"/>
</dbReference>
<proteinExistence type="inferred from homology"/>
<reference evidence="4" key="1">
    <citation type="journal article" date="2019" name="Int. J. Syst. Evol. Microbiol.">
        <title>The Global Catalogue of Microorganisms (GCM) 10K type strain sequencing project: providing services to taxonomists for standard genome sequencing and annotation.</title>
        <authorList>
            <consortium name="The Broad Institute Genomics Platform"/>
            <consortium name="The Broad Institute Genome Sequencing Center for Infectious Disease"/>
            <person name="Wu L."/>
            <person name="Ma J."/>
        </authorList>
    </citation>
    <scope>NUCLEOTIDE SEQUENCE [LARGE SCALE GENOMIC DNA]</scope>
    <source>
        <strain evidence="4">JCM 18541</strain>
    </source>
</reference>
<evidence type="ECO:0000313" key="3">
    <source>
        <dbReference type="EMBL" id="GAA4792845.1"/>
    </source>
</evidence>
<comment type="function">
    <text evidence="2">Functions as a ribosomal silencing factor. Interacts with ribosomal protein uL14 (rplN), blocking formation of intersubunit bridge B8. Prevents association of the 30S and 50S ribosomal subunits and the formation of functional ribosomes, thus repressing translation.</text>
</comment>
<dbReference type="RefSeq" id="WP_345445149.1">
    <property type="nucleotide sequence ID" value="NZ_BAABKP010000001.1"/>
</dbReference>
<dbReference type="Proteomes" id="UP001500187">
    <property type="component" value="Unassembled WGS sequence"/>
</dbReference>
<sequence>MTAAAESIEALKVAARAADDMQGTNLLAVDASDIMGLIDGFLVVSAHNERLVNAIVDGVEDKLREELGIKPLRREGRAEGRWVLLDFGDIVVHVQHEEDRAFYALDRLWGEAPRIELGLDSEVGAVDVAGAEADYQTITPAEDLMNQREDD</sequence>
<dbReference type="InterPro" id="IPR004394">
    <property type="entry name" value="Iojap/RsfS/C7orf30"/>
</dbReference>
<keyword evidence="2" id="KW-0678">Repressor</keyword>
<keyword evidence="2" id="KW-0963">Cytoplasm</keyword>
<gene>
    <name evidence="2 3" type="primary">rsfS</name>
    <name evidence="3" type="ORF">GCM10023352_09260</name>
</gene>
<evidence type="ECO:0000256" key="2">
    <source>
        <dbReference type="HAMAP-Rule" id="MF_01477"/>
    </source>
</evidence>
<accession>A0ABP9BAG0</accession>
<comment type="subcellular location">
    <subcellularLocation>
        <location evidence="2">Cytoplasm</location>
    </subcellularLocation>
</comment>
<dbReference type="SUPFAM" id="SSF81301">
    <property type="entry name" value="Nucleotidyltransferase"/>
    <property type="match status" value="1"/>
</dbReference>
<name>A0ABP9BAG0_9MICC</name>
<protein>
    <recommendedName>
        <fullName evidence="2">Ribosomal silencing factor RsfS</fullName>
    </recommendedName>
</protein>
<evidence type="ECO:0000256" key="1">
    <source>
        <dbReference type="ARBA" id="ARBA00010574"/>
    </source>
</evidence>
<evidence type="ECO:0000313" key="4">
    <source>
        <dbReference type="Proteomes" id="UP001500187"/>
    </source>
</evidence>
<comment type="caution">
    <text evidence="3">The sequence shown here is derived from an EMBL/GenBank/DDBJ whole genome shotgun (WGS) entry which is preliminary data.</text>
</comment>
<comment type="subunit">
    <text evidence="2">Interacts with ribosomal protein uL14 (rplN).</text>
</comment>
<dbReference type="Gene3D" id="3.30.460.10">
    <property type="entry name" value="Beta Polymerase, domain 2"/>
    <property type="match status" value="1"/>
</dbReference>
<comment type="similarity">
    <text evidence="1 2">Belongs to the Iojap/RsfS family.</text>
</comment>